<name>A0A816NSX1_BRANA</name>
<sequence length="85" mass="9877">MDNVNYPDRRYVRTGNILDVGNMVRKVTSVRQFRLNSMLYVSGPMNQQKATQEYSPIVNRLHLMSDLTTKKNKKNSKLPSSILLY</sequence>
<gene>
    <name evidence="1" type="ORF">DARMORV10_A09P15180.1</name>
</gene>
<reference evidence="1" key="1">
    <citation type="submission" date="2021-01" db="EMBL/GenBank/DDBJ databases">
        <authorList>
            <consortium name="Genoscope - CEA"/>
            <person name="William W."/>
        </authorList>
    </citation>
    <scope>NUCLEOTIDE SEQUENCE</scope>
</reference>
<dbReference type="Proteomes" id="UP001295469">
    <property type="component" value="Chromosome A09"/>
</dbReference>
<organism evidence="1">
    <name type="scientific">Brassica napus</name>
    <name type="common">Rape</name>
    <dbReference type="NCBI Taxonomy" id="3708"/>
    <lineage>
        <taxon>Eukaryota</taxon>
        <taxon>Viridiplantae</taxon>
        <taxon>Streptophyta</taxon>
        <taxon>Embryophyta</taxon>
        <taxon>Tracheophyta</taxon>
        <taxon>Spermatophyta</taxon>
        <taxon>Magnoliopsida</taxon>
        <taxon>eudicotyledons</taxon>
        <taxon>Gunneridae</taxon>
        <taxon>Pentapetalae</taxon>
        <taxon>rosids</taxon>
        <taxon>malvids</taxon>
        <taxon>Brassicales</taxon>
        <taxon>Brassicaceae</taxon>
        <taxon>Brassiceae</taxon>
        <taxon>Brassica</taxon>
    </lineage>
</organism>
<proteinExistence type="predicted"/>
<accession>A0A816NSX1</accession>
<dbReference type="EMBL" id="HG994363">
    <property type="protein sequence ID" value="CAF2039615.1"/>
    <property type="molecule type" value="Genomic_DNA"/>
</dbReference>
<dbReference type="AlphaFoldDB" id="A0A816NSX1"/>
<evidence type="ECO:0000313" key="1">
    <source>
        <dbReference type="EMBL" id="CAF2039615.1"/>
    </source>
</evidence>
<protein>
    <submittedName>
        <fullName evidence="1">(rape) hypothetical protein</fullName>
    </submittedName>
</protein>